<name>A0A4Q9PWN9_9APHY</name>
<proteinExistence type="predicted"/>
<protein>
    <submittedName>
        <fullName evidence="3">Uncharacterized protein</fullName>
    </submittedName>
</protein>
<keyword evidence="4" id="KW-1185">Reference proteome</keyword>
<dbReference type="EMBL" id="ML145399">
    <property type="protein sequence ID" value="TBU51098.1"/>
    <property type="molecule type" value="Genomic_DNA"/>
</dbReference>
<feature type="non-terminal residue" evidence="3">
    <location>
        <position position="185"/>
    </location>
</feature>
<dbReference type="EMBL" id="ML145118">
    <property type="protein sequence ID" value="TBU58965.1"/>
    <property type="molecule type" value="Genomic_DNA"/>
</dbReference>
<dbReference type="AlphaFoldDB" id="A0A4Q9PWN9"/>
<evidence type="ECO:0000256" key="1">
    <source>
        <dbReference type="SAM" id="MobiDB-lite"/>
    </source>
</evidence>
<organism evidence="3 4">
    <name type="scientific">Dichomitus squalens</name>
    <dbReference type="NCBI Taxonomy" id="114155"/>
    <lineage>
        <taxon>Eukaryota</taxon>
        <taxon>Fungi</taxon>
        <taxon>Dikarya</taxon>
        <taxon>Basidiomycota</taxon>
        <taxon>Agaricomycotina</taxon>
        <taxon>Agaricomycetes</taxon>
        <taxon>Polyporales</taxon>
        <taxon>Polyporaceae</taxon>
        <taxon>Dichomitus</taxon>
    </lineage>
</organism>
<evidence type="ECO:0000313" key="4">
    <source>
        <dbReference type="Proteomes" id="UP000292082"/>
    </source>
</evidence>
<dbReference type="STRING" id="114155.A0A4Q9PWN9"/>
<feature type="non-terminal residue" evidence="3">
    <location>
        <position position="1"/>
    </location>
</feature>
<accession>A0A4Q9PWN9</accession>
<feature type="region of interest" description="Disordered" evidence="1">
    <location>
        <begin position="105"/>
        <end position="170"/>
    </location>
</feature>
<reference evidence="3 4" key="1">
    <citation type="submission" date="2019-01" db="EMBL/GenBank/DDBJ databases">
        <title>Draft genome sequences of three monokaryotic isolates of the white-rot basidiomycete fungus Dichomitus squalens.</title>
        <authorList>
            <consortium name="DOE Joint Genome Institute"/>
            <person name="Lopez S.C."/>
            <person name="Andreopoulos B."/>
            <person name="Pangilinan J."/>
            <person name="Lipzen A."/>
            <person name="Riley R."/>
            <person name="Ahrendt S."/>
            <person name="Ng V."/>
            <person name="Barry K."/>
            <person name="Daum C."/>
            <person name="Grigoriev I.V."/>
            <person name="Hilden K.S."/>
            <person name="Makela M.R."/>
            <person name="de Vries R.P."/>
        </authorList>
    </citation>
    <scope>NUCLEOTIDE SEQUENCE [LARGE SCALE GENOMIC DNA]</scope>
    <source>
        <strain evidence="3 4">CBS 464.89</strain>
    </source>
</reference>
<sequence length="185" mass="20819">TLGQTLRPGGQFARLETKLRSQLRQSMNAELVRLSGFTRAEMRWTLDAYLERVFYSLGFKLVGWPPDVPFANLSNFHGLPLIKHIRSQWTSGVMHFAPVTDADRENARRDRLSAAPGSLSHDVRTPSSRSDIKARRDRPKTNPENLPYRHVRNGPKSAKEVSAEAEAAADAEVWEARERAAASEI</sequence>
<evidence type="ECO:0000313" key="2">
    <source>
        <dbReference type="EMBL" id="TBU51098.1"/>
    </source>
</evidence>
<evidence type="ECO:0000313" key="3">
    <source>
        <dbReference type="EMBL" id="TBU58965.1"/>
    </source>
</evidence>
<dbReference type="Proteomes" id="UP000292082">
    <property type="component" value="Unassembled WGS sequence"/>
</dbReference>
<gene>
    <name evidence="2" type="ORF">BD310DRAFT_764829</name>
    <name evidence="3" type="ORF">BD310DRAFT_774055</name>
</gene>